<dbReference type="OrthoDB" id="3874088at2"/>
<evidence type="ECO:0000313" key="1">
    <source>
        <dbReference type="EMBL" id="PRX44110.1"/>
    </source>
</evidence>
<accession>A0A2T0LM45</accession>
<keyword evidence="2" id="KW-1185">Reference proteome</keyword>
<reference evidence="1 2" key="1">
    <citation type="submission" date="2018-03" db="EMBL/GenBank/DDBJ databases">
        <title>Genomic Encyclopedia of Type Strains, Phase III (KMG-III): the genomes of soil and plant-associated and newly described type strains.</title>
        <authorList>
            <person name="Whitman W."/>
        </authorList>
    </citation>
    <scope>NUCLEOTIDE SEQUENCE [LARGE SCALE GENOMIC DNA]</scope>
    <source>
        <strain evidence="1 2">CGMCC 4.7104</strain>
    </source>
</reference>
<sequence>MIRHHLELEEQQPDRPPARRLALVPPSADGEALHSWFFRLVEAQHSSRDTIVSLLGLPPYTPQRYTLGEDFLTIFDG</sequence>
<organism evidence="1 2">
    <name type="scientific">Nonomuraea fuscirosea</name>
    <dbReference type="NCBI Taxonomy" id="1291556"/>
    <lineage>
        <taxon>Bacteria</taxon>
        <taxon>Bacillati</taxon>
        <taxon>Actinomycetota</taxon>
        <taxon>Actinomycetes</taxon>
        <taxon>Streptosporangiales</taxon>
        <taxon>Streptosporangiaceae</taxon>
        <taxon>Nonomuraea</taxon>
    </lineage>
</organism>
<dbReference type="Proteomes" id="UP000238312">
    <property type="component" value="Unassembled WGS sequence"/>
</dbReference>
<dbReference type="RefSeq" id="WP_106253328.1">
    <property type="nucleotide sequence ID" value="NZ_JBFAIL010000063.1"/>
</dbReference>
<dbReference type="EMBL" id="PVNG01000052">
    <property type="protein sequence ID" value="PRX44110.1"/>
    <property type="molecule type" value="Genomic_DNA"/>
</dbReference>
<protein>
    <submittedName>
        <fullName evidence="1">Uncharacterized protein</fullName>
    </submittedName>
</protein>
<proteinExistence type="predicted"/>
<gene>
    <name evidence="1" type="ORF">B0I32_1525</name>
</gene>
<comment type="caution">
    <text evidence="1">The sequence shown here is derived from an EMBL/GenBank/DDBJ whole genome shotgun (WGS) entry which is preliminary data.</text>
</comment>
<dbReference type="AlphaFoldDB" id="A0A2T0LM45"/>
<evidence type="ECO:0000313" key="2">
    <source>
        <dbReference type="Proteomes" id="UP000238312"/>
    </source>
</evidence>
<name>A0A2T0LM45_9ACTN</name>